<evidence type="ECO:0000256" key="5">
    <source>
        <dbReference type="SAM" id="MobiDB-lite"/>
    </source>
</evidence>
<accession>A0A4Q0SV32</accession>
<keyword evidence="1 4" id="KW-0349">Heme</keyword>
<dbReference type="GO" id="GO:0020037">
    <property type="term" value="F:heme binding"/>
    <property type="evidence" value="ECO:0007669"/>
    <property type="project" value="InterPro"/>
</dbReference>
<evidence type="ECO:0000313" key="8">
    <source>
        <dbReference type="EMBL" id="RXH54202.1"/>
    </source>
</evidence>
<gene>
    <name evidence="8" type="ORF">GRAN_4853</name>
</gene>
<comment type="caution">
    <text evidence="8">The sequence shown here is derived from an EMBL/GenBank/DDBJ whole genome shotgun (WGS) entry which is preliminary data.</text>
</comment>
<dbReference type="InterPro" id="IPR009056">
    <property type="entry name" value="Cyt_c-like_dom"/>
</dbReference>
<dbReference type="Proteomes" id="UP000289437">
    <property type="component" value="Unassembled WGS sequence"/>
</dbReference>
<evidence type="ECO:0000256" key="6">
    <source>
        <dbReference type="SAM" id="SignalP"/>
    </source>
</evidence>
<dbReference type="EMBL" id="RDSM01000005">
    <property type="protein sequence ID" value="RXH54202.1"/>
    <property type="molecule type" value="Genomic_DNA"/>
</dbReference>
<evidence type="ECO:0000313" key="9">
    <source>
        <dbReference type="Proteomes" id="UP000289437"/>
    </source>
</evidence>
<dbReference type="GO" id="GO:0009055">
    <property type="term" value="F:electron transfer activity"/>
    <property type="evidence" value="ECO:0007669"/>
    <property type="project" value="InterPro"/>
</dbReference>
<dbReference type="PROSITE" id="PS51007">
    <property type="entry name" value="CYTC"/>
    <property type="match status" value="1"/>
</dbReference>
<dbReference type="Gene3D" id="1.10.760.10">
    <property type="entry name" value="Cytochrome c-like domain"/>
    <property type="match status" value="1"/>
</dbReference>
<feature type="chain" id="PRO_5020557292" description="Cytochrome c domain-containing protein" evidence="6">
    <location>
        <begin position="26"/>
        <end position="102"/>
    </location>
</feature>
<feature type="signal peptide" evidence="6">
    <location>
        <begin position="1"/>
        <end position="25"/>
    </location>
</feature>
<evidence type="ECO:0000256" key="3">
    <source>
        <dbReference type="ARBA" id="ARBA00023004"/>
    </source>
</evidence>
<evidence type="ECO:0000256" key="1">
    <source>
        <dbReference type="ARBA" id="ARBA00022617"/>
    </source>
</evidence>
<feature type="region of interest" description="Disordered" evidence="5">
    <location>
        <begin position="29"/>
        <end position="51"/>
    </location>
</feature>
<evidence type="ECO:0000256" key="2">
    <source>
        <dbReference type="ARBA" id="ARBA00022723"/>
    </source>
</evidence>
<keyword evidence="3 4" id="KW-0408">Iron</keyword>
<organism evidence="8 9">
    <name type="scientific">Granulicella sibirica</name>
    <dbReference type="NCBI Taxonomy" id="2479048"/>
    <lineage>
        <taxon>Bacteria</taxon>
        <taxon>Pseudomonadati</taxon>
        <taxon>Acidobacteriota</taxon>
        <taxon>Terriglobia</taxon>
        <taxon>Terriglobales</taxon>
        <taxon>Acidobacteriaceae</taxon>
        <taxon>Granulicella</taxon>
    </lineage>
</organism>
<protein>
    <recommendedName>
        <fullName evidence="7">Cytochrome c domain-containing protein</fullName>
    </recommendedName>
</protein>
<keyword evidence="9" id="KW-1185">Reference proteome</keyword>
<reference evidence="8 9" key="1">
    <citation type="submission" date="2018-11" db="EMBL/GenBank/DDBJ databases">
        <authorList>
            <person name="Mardanov A.V."/>
            <person name="Ravin N.V."/>
            <person name="Dedysh S.N."/>
        </authorList>
    </citation>
    <scope>NUCLEOTIDE SEQUENCE [LARGE SCALE GENOMIC DNA]</scope>
    <source>
        <strain evidence="8 9">AF10</strain>
    </source>
</reference>
<name>A0A4Q0SV32_9BACT</name>
<dbReference type="SUPFAM" id="SSF46626">
    <property type="entry name" value="Cytochrome c"/>
    <property type="match status" value="1"/>
</dbReference>
<feature type="domain" description="Cytochrome c" evidence="7">
    <location>
        <begin position="47"/>
        <end position="102"/>
    </location>
</feature>
<dbReference type="GO" id="GO:0046872">
    <property type="term" value="F:metal ion binding"/>
    <property type="evidence" value="ECO:0007669"/>
    <property type="project" value="UniProtKB-KW"/>
</dbReference>
<keyword evidence="6" id="KW-0732">Signal</keyword>
<evidence type="ECO:0000256" key="4">
    <source>
        <dbReference type="PROSITE-ProRule" id="PRU00433"/>
    </source>
</evidence>
<feature type="compositionally biased region" description="Low complexity" evidence="5">
    <location>
        <begin position="36"/>
        <end position="46"/>
    </location>
</feature>
<sequence length="102" mass="11091">MIRKLCNTILLCAAAITVCTGAARAQAKVAKDPKPAAEATPAKPQPGDQTEGQRIFEMNCSRCHATPEGFSSRISNTVVRHMRVRAGLSAHDEQALRRFFNP</sequence>
<reference evidence="9" key="2">
    <citation type="submission" date="2019-02" db="EMBL/GenBank/DDBJ databases">
        <title>Granulicella sibirica sp. nov., a psychrotolerant acidobacterium isolated from an organic soil layer in forested tundra, West Siberia.</title>
        <authorList>
            <person name="Oshkin I.Y."/>
            <person name="Kulichevskaya I.S."/>
            <person name="Rijpstra W.I.C."/>
            <person name="Sinninghe Damste J.S."/>
            <person name="Rakitin A.L."/>
            <person name="Ravin N.V."/>
            <person name="Dedysh S.N."/>
        </authorList>
    </citation>
    <scope>NUCLEOTIDE SEQUENCE [LARGE SCALE GENOMIC DNA]</scope>
    <source>
        <strain evidence="9">AF10</strain>
    </source>
</reference>
<dbReference type="InterPro" id="IPR036909">
    <property type="entry name" value="Cyt_c-like_dom_sf"/>
</dbReference>
<keyword evidence="2 4" id="KW-0479">Metal-binding</keyword>
<evidence type="ECO:0000259" key="7">
    <source>
        <dbReference type="PROSITE" id="PS51007"/>
    </source>
</evidence>
<dbReference type="AlphaFoldDB" id="A0A4Q0SV32"/>
<proteinExistence type="predicted"/>